<feature type="compositionally biased region" description="Low complexity" evidence="1">
    <location>
        <begin position="1389"/>
        <end position="1408"/>
    </location>
</feature>
<feature type="compositionally biased region" description="Basic and acidic residues" evidence="1">
    <location>
        <begin position="1208"/>
        <end position="1225"/>
    </location>
</feature>
<evidence type="ECO:0000313" key="3">
    <source>
        <dbReference type="EMBL" id="GIQ79792.1"/>
    </source>
</evidence>
<organism evidence="3 4">
    <name type="scientific">Kipferlia bialata</name>
    <dbReference type="NCBI Taxonomy" id="797122"/>
    <lineage>
        <taxon>Eukaryota</taxon>
        <taxon>Metamonada</taxon>
        <taxon>Carpediemonas-like organisms</taxon>
        <taxon>Kipferlia</taxon>
    </lineage>
</organism>
<dbReference type="InterPro" id="IPR027073">
    <property type="entry name" value="5_3_exoribonuclease"/>
</dbReference>
<evidence type="ECO:0000259" key="2">
    <source>
        <dbReference type="Pfam" id="PF17846"/>
    </source>
</evidence>
<proteinExistence type="predicted"/>
<evidence type="ECO:0000256" key="1">
    <source>
        <dbReference type="SAM" id="MobiDB-lite"/>
    </source>
</evidence>
<feature type="region of interest" description="Disordered" evidence="1">
    <location>
        <begin position="1356"/>
        <end position="1420"/>
    </location>
</feature>
<dbReference type="GO" id="GO:0005634">
    <property type="term" value="C:nucleus"/>
    <property type="evidence" value="ECO:0007669"/>
    <property type="project" value="TreeGrafter"/>
</dbReference>
<feature type="non-terminal residue" evidence="3">
    <location>
        <position position="1508"/>
    </location>
</feature>
<dbReference type="GO" id="GO:0000956">
    <property type="term" value="P:nuclear-transcribed mRNA catabolic process"/>
    <property type="evidence" value="ECO:0007669"/>
    <property type="project" value="TreeGrafter"/>
</dbReference>
<name>A0A9K3CP71_9EUKA</name>
<comment type="caution">
    <text evidence="3">The sequence shown here is derived from an EMBL/GenBank/DDBJ whole genome shotgun (WGS) entry which is preliminary data.</text>
</comment>
<sequence>EGALESIISVYKDKVLSKGLYLTDRSTKTILNIELYQEMLQSVAAMQEVGFLTDQLMSIKKEIKNRKNARDVPQPVREWIDTLSEEVNRIDGIPDDKLSKEVRERCDPDEMQAMSRLSFMNEMRRLYYKQKFDQAPWVQADETWLEGECLVRQGLPLGDMEPSHWDAMRTSDRMAQKLEARDFHQSLRRQYVRMTVYVLHYWFRVGVPHWREYFEPRFAPFASDLFLKTEDKAYLTDIDVFEPSSPAPPLAVLLSICPSPSLTAMHKNKVGNLSLSCPDILAGWPSEVTFVSPLAPFHESITISSEHNPPSALVPYVSICAAKYNHFTRQRYPNSASSSLKPPHTHVPLQPPPALDAAIQGLATVGPKEVDDRTALLNRCGNTYLFTTRPITSGVHVDGGRVVPVTDRSVPALFQGDVLPELRSAGVSDRSLVYSLDSPFFDGHYPASYGHADTAGGRAPALYPSGALIAEGTAFPPCATYPVGADATPVTGYAGTDFPKGPEDPLPKLTLCDVSLQLQGKPRIKVNNLNTKYPCHTVRMYPRYNTSVIRDSLGELNMAIDSIDRQRHMAHKLVEAFTVQTGQELRLGSASTVSLGLWPSCVPVRVLSVVCKRGCVVMAPKSRKQKKGKAKVHEEVFPELQQCRDLYDTCRNSCMVYLNSRGVVNNPDDVYVLCVPPSTPYVTKGKANLAFPFIRQSHSLSNGDRAGVETVMNEVVRRISGIKEKYAAEYAERVSYLQGVFAMPLCSFAHMEDIPEGTKAQYGISMCADSEDDECTFSCHPNLPRDPRQVLSQTKGSVVVANLAKGPTPVRVSAISIDKDIPESDPNTTLSERLTGYMRSCSINATTEGPSYSTLANALSSRVRQRHKAMHSSQTEYMPVRTGAQQAGVPLPVFQRMLGPLGIEGPDGEERECGLHLVGFERGHIRVCVGFVTIRDRDLFVSRHCVECIAKYRDRFPTLFRALADQFDKPDRQFPYTRIKSVRLFGQPETREWARGSGYDTAYPLPLPPPSTRAVVGYLDLVTTYVNTFCVRPDRRTYLPPAVSIMDHALIRAVCDTVQTTPLMSLPGITHTPAALSGLGNHCLVHHPPMSQRVNQGSIVAWLHGGNVPHPGRPADVTTVGVVVAATLNDACVAWGRASREGCGLMGTTGEGLAHGYNTLVWAPLSSLLVVGAVSLDQPRKRGQHQQRANRGRGARVCDDLSSSSDDDGYRSRNRSEWDRERQSDRQSIPMGVKKRGKGHGKGERSQSKPCSVPMPVVVKPRPLPTSNAPSASRPLPTPQKKVVVKGGAPLPLPTMGAKPLPTVTAKGPKATAIAAPLPTAQTAHTATAKPLPTPTPAVPATVPTGAAPLPLPVKKEKTKRQIKREREKASKAKRKAAEKAQALPLPVPGAAQTTTSSASGAAPTALPLPVPQGVSTSSAPTALPMPMPLPVPGMAPPTSSNTPAALPLPVPQAAPASVAPAPLPVPLPMPNLPDASSTLFMPGQGVAGQNIALGKGANESIMQFLQF</sequence>
<dbReference type="PANTHER" id="PTHR12341">
    <property type="entry name" value="5'-&gt;3' EXORIBONUCLEASE"/>
    <property type="match status" value="1"/>
</dbReference>
<dbReference type="GO" id="GO:0004534">
    <property type="term" value="F:5'-3' RNA exonuclease activity"/>
    <property type="evidence" value="ECO:0007669"/>
    <property type="project" value="TreeGrafter"/>
</dbReference>
<gene>
    <name evidence="3" type="ORF">KIPB_000491</name>
</gene>
<dbReference type="GO" id="GO:0003723">
    <property type="term" value="F:RNA binding"/>
    <property type="evidence" value="ECO:0007669"/>
    <property type="project" value="TreeGrafter"/>
</dbReference>
<evidence type="ECO:0000313" key="4">
    <source>
        <dbReference type="Proteomes" id="UP000265618"/>
    </source>
</evidence>
<dbReference type="Pfam" id="PF17846">
    <property type="entry name" value="XRN_M"/>
    <property type="match status" value="1"/>
</dbReference>
<dbReference type="InterPro" id="IPR041412">
    <property type="entry name" value="Xrn1_helical"/>
</dbReference>
<protein>
    <recommendedName>
        <fullName evidence="2">Xrn1 helical domain-containing protein</fullName>
    </recommendedName>
</protein>
<feature type="domain" description="Xrn1 helical" evidence="2">
    <location>
        <begin position="1"/>
        <end position="266"/>
    </location>
</feature>
<feature type="compositionally biased region" description="Basic residues" evidence="1">
    <location>
        <begin position="1181"/>
        <end position="1194"/>
    </location>
</feature>
<reference evidence="3 4" key="1">
    <citation type="journal article" date="2018" name="PLoS ONE">
        <title>The draft genome of Kipferlia bialata reveals reductive genome evolution in fornicate parasites.</title>
        <authorList>
            <person name="Tanifuji G."/>
            <person name="Takabayashi S."/>
            <person name="Kume K."/>
            <person name="Takagi M."/>
            <person name="Nakayama T."/>
            <person name="Kamikawa R."/>
            <person name="Inagaki Y."/>
            <person name="Hashimoto T."/>
        </authorList>
    </citation>
    <scope>NUCLEOTIDE SEQUENCE [LARGE SCALE GENOMIC DNA]</scope>
    <source>
        <strain evidence="3">NY0173</strain>
    </source>
</reference>
<keyword evidence="4" id="KW-1185">Reference proteome</keyword>
<dbReference type="Proteomes" id="UP000265618">
    <property type="component" value="Unassembled WGS sequence"/>
</dbReference>
<feature type="compositionally biased region" description="Basic and acidic residues" evidence="1">
    <location>
        <begin position="1365"/>
        <end position="1379"/>
    </location>
</feature>
<accession>A0A9K3CP71</accession>
<dbReference type="EMBL" id="BDIP01000055">
    <property type="protein sequence ID" value="GIQ79792.1"/>
    <property type="molecule type" value="Genomic_DNA"/>
</dbReference>
<feature type="region of interest" description="Disordered" evidence="1">
    <location>
        <begin position="1178"/>
        <end position="1281"/>
    </location>
</feature>